<evidence type="ECO:0000313" key="3">
    <source>
        <dbReference type="Proteomes" id="UP000223968"/>
    </source>
</evidence>
<feature type="region of interest" description="Disordered" evidence="1">
    <location>
        <begin position="891"/>
        <end position="928"/>
    </location>
</feature>
<sequence>MVLRASSSAASRLKRAKSTSSVKSSRHIPPVPELIDPQIAHYHALTAASIAMQRSNHRSSMDLRGSCDTSNHGDSEADGIGFRYSKPRSIRFNPNDNDGAHSQQPCTQSPSSIASPGSDGTVKNVPAFNAAAEQLTPRMNQVSGIRDSVSSAPSSYRKLRKAKSMFSTRKRAMKDASHSPHRAYNYSDSPETGHLSRATLRRSKSFFETETAQQPGRMKRVQSQDAAIQLAREQYLQGLKQPKQNDGSESVRNRRERYRSKPFRKSLRSSSGQESETDFLPTTQSTGTSVARPTEHHRSSKSRIFSISIKNGLRRIFGRNSTAQEDANMSVERQRKRRLEFSNYISSESTGKLGLPNSLHRYLPDTYAEPTTISNRPASIRTMISSDSFNTSSSRVTSWTDSTAANTVAARDPVSERSRLSIIQENGGPPEPIPSPSSFHYNDGYSVFRKPLYTERNSDNSYDAVDSQRVYSALVRHMGEAQHDDKRDMTPTAGTVRRPNYSPSLSVYSHRTSNTVRHIPSEASMRTIKALPGAQRKSPSSRSHVSVGSNYPGDASGLTPQEIAQQNENVGRHRSRQPLRQTRSFFKPSPQARLNMPNPLVPPRLSSYENVRASDDDTGSVIISRPNAIEEAIGESPISPSVYSRTTSGETPRRNESNRDLSLSESSDERGTVTILTSERLPYRPKDTGGYTRNDRQTKPSADWRSWMSSQMDLLETAANNYSMPQYDQLRNSHYREDTQINDDTYDQRVEESPTKADETQSSSTETPEKLSSCAGQRPPLMELKSFAQSNFSRPLRLSPDVPLRVSRTTARKPSVVIGSESPHSVHINTDANLDSASLTGSNLPRDASRSPSVSPLVYSKPRFSDYAKNPVTPTRAPKNLQSTVSIRHVNEQESPSGPSSDPIKTSKAVNVNSMRSRRDNGGVTNENARGIRAHSKNNLSALGDIHSTISSKRMVDLFLSQRRRQMGAAENATENAFL</sequence>
<feature type="region of interest" description="Disordered" evidence="1">
    <location>
        <begin position="1"/>
        <end position="30"/>
    </location>
</feature>
<accession>A0A2B7XFJ2</accession>
<gene>
    <name evidence="2" type="ORF">AJ79_06258</name>
</gene>
<reference evidence="2 3" key="1">
    <citation type="submission" date="2017-10" db="EMBL/GenBank/DDBJ databases">
        <title>Comparative genomics in systemic dimorphic fungi from Ajellomycetaceae.</title>
        <authorList>
            <person name="Munoz J.F."/>
            <person name="Mcewen J.G."/>
            <person name="Clay O.K."/>
            <person name="Cuomo C.A."/>
        </authorList>
    </citation>
    <scope>NUCLEOTIDE SEQUENCE [LARGE SCALE GENOMIC DNA]</scope>
    <source>
        <strain evidence="2 3">UAMH5409</strain>
    </source>
</reference>
<feature type="region of interest" description="Disordered" evidence="1">
    <location>
        <begin position="236"/>
        <end position="303"/>
    </location>
</feature>
<feature type="compositionally biased region" description="Basic residues" evidence="1">
    <location>
        <begin position="254"/>
        <end position="267"/>
    </location>
</feature>
<feature type="compositionally biased region" description="Basic and acidic residues" evidence="1">
    <location>
        <begin position="681"/>
        <end position="698"/>
    </location>
</feature>
<feature type="compositionally biased region" description="Polar residues" evidence="1">
    <location>
        <begin position="893"/>
        <end position="915"/>
    </location>
</feature>
<keyword evidence="3" id="KW-1185">Reference proteome</keyword>
<feature type="compositionally biased region" description="Polar residues" evidence="1">
    <location>
        <begin position="638"/>
        <end position="650"/>
    </location>
</feature>
<organism evidence="2 3">
    <name type="scientific">Helicocarpus griseus UAMH5409</name>
    <dbReference type="NCBI Taxonomy" id="1447875"/>
    <lineage>
        <taxon>Eukaryota</taxon>
        <taxon>Fungi</taxon>
        <taxon>Dikarya</taxon>
        <taxon>Ascomycota</taxon>
        <taxon>Pezizomycotina</taxon>
        <taxon>Eurotiomycetes</taxon>
        <taxon>Eurotiomycetidae</taxon>
        <taxon>Onygenales</taxon>
        <taxon>Ajellomycetaceae</taxon>
        <taxon>Helicocarpus</taxon>
    </lineage>
</organism>
<feature type="region of interest" description="Disordered" evidence="1">
    <location>
        <begin position="56"/>
        <end position="124"/>
    </location>
</feature>
<feature type="compositionally biased region" description="Polar residues" evidence="1">
    <location>
        <begin position="558"/>
        <end position="569"/>
    </location>
</feature>
<feature type="compositionally biased region" description="Polar residues" evidence="1">
    <location>
        <begin position="501"/>
        <end position="512"/>
    </location>
</feature>
<protein>
    <submittedName>
        <fullName evidence="2">Uncharacterized protein</fullName>
    </submittedName>
</protein>
<dbReference type="STRING" id="1447875.A0A2B7XFJ2"/>
<feature type="region of interest" description="Disordered" evidence="1">
    <location>
        <begin position="143"/>
        <end position="194"/>
    </location>
</feature>
<feature type="compositionally biased region" description="Low complexity" evidence="1">
    <location>
        <begin position="538"/>
        <end position="549"/>
    </location>
</feature>
<feature type="region of interest" description="Disordered" evidence="1">
    <location>
        <begin position="837"/>
        <end position="859"/>
    </location>
</feature>
<feature type="compositionally biased region" description="Polar residues" evidence="1">
    <location>
        <begin position="92"/>
        <end position="115"/>
    </location>
</feature>
<evidence type="ECO:0000256" key="1">
    <source>
        <dbReference type="SAM" id="MobiDB-lite"/>
    </source>
</evidence>
<feature type="region of interest" description="Disordered" evidence="1">
    <location>
        <begin position="632"/>
        <end position="704"/>
    </location>
</feature>
<feature type="region of interest" description="Disordered" evidence="1">
    <location>
        <begin position="746"/>
        <end position="776"/>
    </location>
</feature>
<dbReference type="OrthoDB" id="9975114at2759"/>
<feature type="compositionally biased region" description="Polar residues" evidence="1">
    <location>
        <begin position="143"/>
        <end position="154"/>
    </location>
</feature>
<feature type="region of interest" description="Disordered" evidence="1">
    <location>
        <begin position="530"/>
        <end position="603"/>
    </location>
</feature>
<feature type="region of interest" description="Disordered" evidence="1">
    <location>
        <begin position="479"/>
        <end position="512"/>
    </location>
</feature>
<feature type="compositionally biased region" description="Polar residues" evidence="1">
    <location>
        <begin position="268"/>
        <end position="291"/>
    </location>
</feature>
<feature type="compositionally biased region" description="Basic and acidic residues" evidence="1">
    <location>
        <begin position="479"/>
        <end position="489"/>
    </location>
</feature>
<feature type="compositionally biased region" description="Low complexity" evidence="1">
    <location>
        <begin position="1"/>
        <end position="11"/>
    </location>
</feature>
<evidence type="ECO:0000313" key="2">
    <source>
        <dbReference type="EMBL" id="PGH07523.1"/>
    </source>
</evidence>
<feature type="compositionally biased region" description="Basic residues" evidence="1">
    <location>
        <begin position="157"/>
        <end position="172"/>
    </location>
</feature>
<dbReference type="Proteomes" id="UP000223968">
    <property type="component" value="Unassembled WGS sequence"/>
</dbReference>
<dbReference type="EMBL" id="PDNB01000109">
    <property type="protein sequence ID" value="PGH07523.1"/>
    <property type="molecule type" value="Genomic_DNA"/>
</dbReference>
<proteinExistence type="predicted"/>
<comment type="caution">
    <text evidence="2">The sequence shown here is derived from an EMBL/GenBank/DDBJ whole genome shotgun (WGS) entry which is preliminary data.</text>
</comment>
<feature type="compositionally biased region" description="Basic and acidic residues" evidence="1">
    <location>
        <begin position="746"/>
        <end position="759"/>
    </location>
</feature>
<dbReference type="AlphaFoldDB" id="A0A2B7XFJ2"/>
<name>A0A2B7XFJ2_9EURO</name>